<dbReference type="GO" id="GO:0006508">
    <property type="term" value="P:proteolysis"/>
    <property type="evidence" value="ECO:0007669"/>
    <property type="project" value="InterPro"/>
</dbReference>
<protein>
    <submittedName>
        <fullName evidence="2">Unannotated protein</fullName>
    </submittedName>
</protein>
<dbReference type="InterPro" id="IPR045569">
    <property type="entry name" value="Metalloprtase-TldD/E_C"/>
</dbReference>
<proteinExistence type="predicted"/>
<organism evidence="2">
    <name type="scientific">freshwater metagenome</name>
    <dbReference type="NCBI Taxonomy" id="449393"/>
    <lineage>
        <taxon>unclassified sequences</taxon>
        <taxon>metagenomes</taxon>
        <taxon>ecological metagenomes</taxon>
    </lineage>
</organism>
<dbReference type="SUPFAM" id="SSF111283">
    <property type="entry name" value="Putative modulator of DNA gyrase, PmbA/TldD"/>
    <property type="match status" value="1"/>
</dbReference>
<dbReference type="Pfam" id="PF19289">
    <property type="entry name" value="PmbA_TldD_3rd"/>
    <property type="match status" value="1"/>
</dbReference>
<dbReference type="PANTHER" id="PTHR43666">
    <property type="entry name" value="TLDD PROTEIN"/>
    <property type="match status" value="1"/>
</dbReference>
<gene>
    <name evidence="2" type="ORF">UFOPK1650_00769</name>
</gene>
<dbReference type="AlphaFoldDB" id="A0A6J6EAG8"/>
<name>A0A6J6EAG8_9ZZZZ</name>
<evidence type="ECO:0000313" key="2">
    <source>
        <dbReference type="EMBL" id="CAB4572239.1"/>
    </source>
</evidence>
<accession>A0A6J6EAG8</accession>
<dbReference type="EMBL" id="CAEZTJ010000112">
    <property type="protein sequence ID" value="CAB4572239.1"/>
    <property type="molecule type" value="Genomic_DNA"/>
</dbReference>
<dbReference type="PANTHER" id="PTHR43666:SF1">
    <property type="entry name" value="CONSERVED PROTEIN"/>
    <property type="match status" value="1"/>
</dbReference>
<reference evidence="2" key="1">
    <citation type="submission" date="2020-05" db="EMBL/GenBank/DDBJ databases">
        <authorList>
            <person name="Chiriac C."/>
            <person name="Salcher M."/>
            <person name="Ghai R."/>
            <person name="Kavagutti S V."/>
        </authorList>
    </citation>
    <scope>NUCLEOTIDE SEQUENCE</scope>
</reference>
<feature type="domain" description="Metalloprotease TldD/E C-terminal" evidence="1">
    <location>
        <begin position="222"/>
        <end position="454"/>
    </location>
</feature>
<sequence length="460" mass="49958">MISAQELIERITASAPFNDCVVIVTDSTQANLRWANSTLTTNGVIANRSVTVIAFIEMDGGMAAGSVTRTDVELHEIEAVIKEAGEAARSAGKAEDFAPLATNLSRGPWNDQHHPTGPEAFSAIAPDLGQMFAASVKDGIELFGYAEHTHKTTWLGSKGGLRLRFDQPAGRVEMTGKSHQRSRSTWHGVATRDFKDVSIPKVDEQIRKRLEWQAKKIALPAGRYDTLFPSGSISDLVTYMLWTASGRDAHEGRSPFSKPGGGTRIGEKFSNQSSHLFSDPSYKGLESIDFTVAGASSEFTSVFDNGQKVGKTEWISGGNLKNLVTTRASSAMTSLPHAPMGDNLILSVDGGSGSFDDLAKSMERGLLITTLWYIRMVDPQTLLLTGLTRDGIYLVEGGEVQGAVNNFRWNDSPLNILNNIVKAGATEITQPREWADYVDRVAMPPMIIKDFNMSTVSEAN</sequence>
<evidence type="ECO:0000259" key="1">
    <source>
        <dbReference type="Pfam" id="PF19289"/>
    </source>
</evidence>
<dbReference type="GO" id="GO:0008237">
    <property type="term" value="F:metallopeptidase activity"/>
    <property type="evidence" value="ECO:0007669"/>
    <property type="project" value="InterPro"/>
</dbReference>
<dbReference type="InterPro" id="IPR036059">
    <property type="entry name" value="TldD/PmbA_sf"/>
</dbReference>